<reference evidence="2 3" key="2">
    <citation type="submission" date="2015-10" db="EMBL/GenBank/DDBJ databases">
        <title>Draft Genome Sequence of Prosthecomicrobium hirschii ATCC 27832.</title>
        <authorList>
            <person name="Daniel J."/>
            <person name="Givan S.A."/>
            <person name="Brun Y.V."/>
            <person name="Brown P.J."/>
        </authorList>
    </citation>
    <scope>NUCLEOTIDE SEQUENCE [LARGE SCALE GENOMIC DNA]</scope>
    <source>
        <strain evidence="2 3">16</strain>
    </source>
</reference>
<dbReference type="NCBIfam" id="TIGR02609">
    <property type="entry name" value="doc_partner"/>
    <property type="match status" value="1"/>
</dbReference>
<dbReference type="Gene3D" id="2.10.260.10">
    <property type="match status" value="1"/>
</dbReference>
<sequence>MKLEIRKIGNSTGLILPRDALAQLGLKLGDVVFAVADGDGGLRLTPYDPEFEASMRLVDEIMDEYKDTLKELAK</sequence>
<accession>A0A0P6WC41</accession>
<dbReference type="EMBL" id="LJYW01000001">
    <property type="protein sequence ID" value="KPL52221.1"/>
    <property type="molecule type" value="Genomic_DNA"/>
</dbReference>
<dbReference type="InterPro" id="IPR037914">
    <property type="entry name" value="SpoVT-AbrB_sf"/>
</dbReference>
<dbReference type="InterPro" id="IPR013432">
    <property type="entry name" value="Doc_partner"/>
</dbReference>
<dbReference type="STRING" id="665126.ABB55_08235"/>
<reference evidence="2 3" key="1">
    <citation type="submission" date="2015-09" db="EMBL/GenBank/DDBJ databases">
        <authorList>
            <person name="Jackson K.R."/>
            <person name="Lunt B.L."/>
            <person name="Fisher J.N.B."/>
            <person name="Gardner A.V."/>
            <person name="Bailey M.E."/>
            <person name="Deus L.M."/>
            <person name="Earl A.S."/>
            <person name="Gibby P.D."/>
            <person name="Hartmann K.A."/>
            <person name="Liu J.E."/>
            <person name="Manci A.M."/>
            <person name="Nielsen D.A."/>
            <person name="Solomon M.B."/>
            <person name="Breakwell D.P."/>
            <person name="Burnett S.H."/>
            <person name="Grose J.H."/>
        </authorList>
    </citation>
    <scope>NUCLEOTIDE SEQUENCE [LARGE SCALE GENOMIC DNA]</scope>
    <source>
        <strain evidence="2 3">16</strain>
    </source>
</reference>
<evidence type="ECO:0000259" key="1">
    <source>
        <dbReference type="SMART" id="SM00966"/>
    </source>
</evidence>
<comment type="caution">
    <text evidence="2">The sequence shown here is derived from an EMBL/GenBank/DDBJ whole genome shotgun (WGS) entry which is preliminary data.</text>
</comment>
<dbReference type="Pfam" id="PF04014">
    <property type="entry name" value="MazE_antitoxin"/>
    <property type="match status" value="1"/>
</dbReference>
<name>A0A0P6WC41_9HYPH</name>
<dbReference type="SMART" id="SM00966">
    <property type="entry name" value="SpoVT_AbrB"/>
    <property type="match status" value="1"/>
</dbReference>
<feature type="domain" description="SpoVT-AbrB" evidence="1">
    <location>
        <begin position="6"/>
        <end position="52"/>
    </location>
</feature>
<gene>
    <name evidence="2" type="ORF">ABB55_08235</name>
</gene>
<dbReference type="GO" id="GO:0003677">
    <property type="term" value="F:DNA binding"/>
    <property type="evidence" value="ECO:0007669"/>
    <property type="project" value="InterPro"/>
</dbReference>
<dbReference type="OrthoDB" id="5459182at2"/>
<dbReference type="RefSeq" id="WP_054358384.1">
    <property type="nucleotide sequence ID" value="NZ_JAPCYQ010000001.1"/>
</dbReference>
<organism evidence="2 3">
    <name type="scientific">Prosthecodimorpha hirschii</name>
    <dbReference type="NCBI Taxonomy" id="665126"/>
    <lineage>
        <taxon>Bacteria</taxon>
        <taxon>Pseudomonadati</taxon>
        <taxon>Pseudomonadota</taxon>
        <taxon>Alphaproteobacteria</taxon>
        <taxon>Hyphomicrobiales</taxon>
        <taxon>Ancalomicrobiaceae</taxon>
        <taxon>Prosthecodimorpha</taxon>
    </lineage>
</organism>
<evidence type="ECO:0000313" key="2">
    <source>
        <dbReference type="EMBL" id="KPL52221.1"/>
    </source>
</evidence>
<evidence type="ECO:0000313" key="3">
    <source>
        <dbReference type="Proteomes" id="UP000048984"/>
    </source>
</evidence>
<dbReference type="SUPFAM" id="SSF89447">
    <property type="entry name" value="AbrB/MazE/MraZ-like"/>
    <property type="match status" value="1"/>
</dbReference>
<keyword evidence="3" id="KW-1185">Reference proteome</keyword>
<proteinExistence type="predicted"/>
<dbReference type="AlphaFoldDB" id="A0A0P6WC41"/>
<dbReference type="Proteomes" id="UP000048984">
    <property type="component" value="Unassembled WGS sequence"/>
</dbReference>
<dbReference type="InterPro" id="IPR007159">
    <property type="entry name" value="SpoVT-AbrB_dom"/>
</dbReference>
<protein>
    <recommendedName>
        <fullName evidence="1">SpoVT-AbrB domain-containing protein</fullName>
    </recommendedName>
</protein>